<dbReference type="InterPro" id="IPR000212">
    <property type="entry name" value="DNA_helicase_UvrD/REP"/>
</dbReference>
<feature type="binding site" evidence="5">
    <location>
        <begin position="230"/>
        <end position="237"/>
    </location>
    <ligand>
        <name>ATP</name>
        <dbReference type="ChEBI" id="CHEBI:30616"/>
    </ligand>
</feature>
<dbReference type="EMBL" id="SRHU01000035">
    <property type="protein sequence ID" value="TFZ39451.1"/>
    <property type="molecule type" value="Genomic_DNA"/>
</dbReference>
<evidence type="ECO:0000256" key="5">
    <source>
        <dbReference type="PROSITE-ProRule" id="PRU00560"/>
    </source>
</evidence>
<dbReference type="GO" id="GO:0000725">
    <property type="term" value="P:recombinational repair"/>
    <property type="evidence" value="ECO:0007669"/>
    <property type="project" value="TreeGrafter"/>
</dbReference>
<dbReference type="PROSITE" id="PS51198">
    <property type="entry name" value="UVRD_HELICASE_ATP_BIND"/>
    <property type="match status" value="1"/>
</dbReference>
<evidence type="ECO:0000313" key="10">
    <source>
        <dbReference type="Proteomes" id="UP000297725"/>
    </source>
</evidence>
<keyword evidence="3 5" id="KW-0347">Helicase</keyword>
<dbReference type="GO" id="GO:0003677">
    <property type="term" value="F:DNA binding"/>
    <property type="evidence" value="ECO:0007669"/>
    <property type="project" value="InterPro"/>
</dbReference>
<dbReference type="GO" id="GO:0005524">
    <property type="term" value="F:ATP binding"/>
    <property type="evidence" value="ECO:0007669"/>
    <property type="project" value="UniProtKB-UniRule"/>
</dbReference>
<accession>A0AAJ5EEF9</accession>
<dbReference type="SUPFAM" id="SSF52540">
    <property type="entry name" value="P-loop containing nucleoside triphosphate hydrolases"/>
    <property type="match status" value="1"/>
</dbReference>
<dbReference type="Pfam" id="PF13538">
    <property type="entry name" value="UvrD_C_2"/>
    <property type="match status" value="1"/>
</dbReference>
<reference evidence="8 10" key="1">
    <citation type="submission" date="2019-03" db="EMBL/GenBank/DDBJ databases">
        <title>Vagococcus sp. was isolated fron gut of Carduelis flavirostris.</title>
        <authorList>
            <person name="Ge Y."/>
        </authorList>
    </citation>
    <scope>NUCLEOTIDE SEQUENCE [LARGE SCALE GENOMIC DNA]</scope>
    <source>
        <strain evidence="8 10">CF-210</strain>
    </source>
</reference>
<dbReference type="PANTHER" id="PTHR11070:SF17">
    <property type="entry name" value="DNA HELICASE IV"/>
    <property type="match status" value="1"/>
</dbReference>
<dbReference type="Pfam" id="PF00580">
    <property type="entry name" value="UvrD-helicase"/>
    <property type="match status" value="1"/>
</dbReference>
<evidence type="ECO:0000256" key="3">
    <source>
        <dbReference type="ARBA" id="ARBA00022806"/>
    </source>
</evidence>
<dbReference type="Proteomes" id="UP000296883">
    <property type="component" value="Chromosome"/>
</dbReference>
<evidence type="ECO:0000259" key="6">
    <source>
        <dbReference type="PROSITE" id="PS51198"/>
    </source>
</evidence>
<evidence type="ECO:0000313" key="8">
    <source>
        <dbReference type="EMBL" id="TFZ39451.1"/>
    </source>
</evidence>
<dbReference type="InterPro" id="IPR027417">
    <property type="entry name" value="P-loop_NTPase"/>
</dbReference>
<evidence type="ECO:0000256" key="2">
    <source>
        <dbReference type="ARBA" id="ARBA00022801"/>
    </source>
</evidence>
<dbReference type="Gene3D" id="3.40.50.300">
    <property type="entry name" value="P-loop containing nucleotide triphosphate hydrolases"/>
    <property type="match status" value="2"/>
</dbReference>
<dbReference type="GO" id="GO:0005829">
    <property type="term" value="C:cytosol"/>
    <property type="evidence" value="ECO:0007669"/>
    <property type="project" value="TreeGrafter"/>
</dbReference>
<keyword evidence="2 5" id="KW-0378">Hydrolase</keyword>
<dbReference type="PANTHER" id="PTHR11070">
    <property type="entry name" value="UVRD / RECB / PCRA DNA HELICASE FAMILY MEMBER"/>
    <property type="match status" value="1"/>
</dbReference>
<dbReference type="EMBL" id="CP038865">
    <property type="protein sequence ID" value="QCA27869.1"/>
    <property type="molecule type" value="Genomic_DNA"/>
</dbReference>
<gene>
    <name evidence="8" type="ORF">E4031_09090</name>
    <name evidence="7" type="ORF">E4Z98_00295</name>
</gene>
<keyword evidence="1 5" id="KW-0547">Nucleotide-binding</keyword>
<keyword evidence="9" id="KW-1185">Reference proteome</keyword>
<proteinExistence type="predicted"/>
<evidence type="ECO:0000313" key="7">
    <source>
        <dbReference type="EMBL" id="QCA27869.1"/>
    </source>
</evidence>
<organism evidence="8 10">
    <name type="scientific">Vagococcus xieshaowenii</name>
    <dbReference type="NCBI Taxonomy" id="2562451"/>
    <lineage>
        <taxon>Bacteria</taxon>
        <taxon>Bacillati</taxon>
        <taxon>Bacillota</taxon>
        <taxon>Bacilli</taxon>
        <taxon>Lactobacillales</taxon>
        <taxon>Enterococcaceae</taxon>
        <taxon>Vagococcus</taxon>
    </lineage>
</organism>
<feature type="domain" description="UvrD-like helicase ATP-binding" evidence="6">
    <location>
        <begin position="209"/>
        <end position="562"/>
    </location>
</feature>
<name>A0AAJ5EEF9_9ENTE</name>
<dbReference type="AlphaFoldDB" id="A0AAJ5EEF9"/>
<protein>
    <recommendedName>
        <fullName evidence="6">UvrD-like helicase ATP-binding domain-containing protein</fullName>
    </recommendedName>
</protein>
<dbReference type="GO" id="GO:0043138">
    <property type="term" value="F:3'-5' DNA helicase activity"/>
    <property type="evidence" value="ECO:0007669"/>
    <property type="project" value="TreeGrafter"/>
</dbReference>
<dbReference type="Proteomes" id="UP000297725">
    <property type="component" value="Unassembled WGS sequence"/>
</dbReference>
<evidence type="ECO:0000313" key="9">
    <source>
        <dbReference type="Proteomes" id="UP000296883"/>
    </source>
</evidence>
<reference evidence="7 9" key="2">
    <citation type="journal article" date="2020" name="Int. J. Syst. Evol. Microbiol.">
        <title>Vagococcus xieshaowenii sp. nov., isolated from snow finch (Montifringilla taczanowskii) cloacal content.</title>
        <authorList>
            <person name="Ge Y."/>
            <person name="Yang J."/>
            <person name="Lai X.H."/>
            <person name="Zhang G."/>
            <person name="Jin D."/>
            <person name="Lu S."/>
            <person name="Wang B."/>
            <person name="Huang Y."/>
            <person name="Huang Y."/>
            <person name="Ren Z."/>
            <person name="Zhang X."/>
            <person name="Xu J."/>
        </authorList>
    </citation>
    <scope>NUCLEOTIDE SEQUENCE [LARGE SCALE GENOMIC DNA]</scope>
    <source>
        <strain evidence="9">personal::cf-49</strain>
        <strain evidence="7">Personal::cf-49</strain>
    </source>
</reference>
<dbReference type="RefSeq" id="WP_135255134.1">
    <property type="nucleotide sequence ID" value="NZ_CP038865.1"/>
</dbReference>
<dbReference type="InterPro" id="IPR014016">
    <property type="entry name" value="UvrD-like_ATP-bd"/>
</dbReference>
<dbReference type="InterPro" id="IPR027785">
    <property type="entry name" value="UvrD-like_helicase_C"/>
</dbReference>
<evidence type="ECO:0000256" key="4">
    <source>
        <dbReference type="ARBA" id="ARBA00022840"/>
    </source>
</evidence>
<dbReference type="GO" id="GO:0016787">
    <property type="term" value="F:hydrolase activity"/>
    <property type="evidence" value="ECO:0007669"/>
    <property type="project" value="UniProtKB-UniRule"/>
</dbReference>
<evidence type="ECO:0000256" key="1">
    <source>
        <dbReference type="ARBA" id="ARBA00022741"/>
    </source>
</evidence>
<sequence>MKNNEWQLEQDYLDFVYGKLLETQKQVISESDETNENSKDFIKRLSDDLRFNNDSVADNFESLIEVEQKNQELAQLNYKRGWLERQKNNIAQLLEVPYFAKLDVQYPEETEVEQFYIGVAGFTDEEHEQYIYDWRSPIANLYYANNIGTTSYEAPMGEVAVDLKNRRQMKVERNKLIDFFDTTTAIEDPMLLQVLNEESSAKLQDITSTIQKEQNEIIRDTKSDVLLVEGIAGSGKTSTILQRIAFLLYRFRDDLLPEQVLLLSPNPMFSKYIEEVLPSLGEKNPRQMTYRDLIKNQGRTLNIENMEEQLQSHKRTNSLENMKKIEAHVAALSVEDLVFKDLMRENDVVLSKRWMKEMLMALPEETAMYRKLEYLREQLSEYVQTYIAEESRKPYWRDEVQNMSNEEYKMLFPKGMKGNEDDNIEKIAFKVLTKRFQKVRGRINRYEWLDVESHYERATGEFLEAPLSLDQATEYAYLSHLLLRKRDERRVKYMIIDEVQDYSEAQLYYLSQLFHQANFTLVGDGLQSIFRQGTQFNRIQEIFEATGHNVTLRELKKSYRSSGPISHFMKHLAGGEASGIEVIDRPGKEPVQQGFENEAAYIAYLDEMVASRQANYRQVILTKDSEEAIKLSRALADKNESRLVADGESMSFSTKTLIMPVHLAKGLEFDRVIVHDVSATHYQTQRDLNILYTASSRAMHELYLPYIKEPSTFLV</sequence>
<keyword evidence="4 5" id="KW-0067">ATP-binding</keyword>